<keyword evidence="13" id="KW-1185">Reference proteome</keyword>
<keyword evidence="7" id="KW-1015">Disulfide bond</keyword>
<sequence>MPRCKAMSAFANNVSNNTVPDINKILIAVFPALLTVLTVIGNSIVILVIVADRKLFHKQSSLLIMNLAVADLLVGTVVMPLALMMLLTDGNWPLGFEMCRFWISMDVICSTASIVTLCVISVQRLHAIMNPLACITSRSRGKIWFSIAIIWLYSLAVLLICLKYDTEVETKNTEVCFVGYQLNHLLLSVMLSFYIPLLLIIVVSCKITLLLNARRRNLATKRQSRGTGLRIHYGSDESTSGIQKALAKQQNKTYRTLAYLALLCSNKLTRIVIAGMKFTLIPFLYDYLSKFIITCSRNCAFIAIISGIIHLTTFQNYALPDAIPSSLVDAFTWLGYSNSICNVVIYAVKMKDFALACKKLTSAVGLRC</sequence>
<dbReference type="eggNOG" id="KOG3656">
    <property type="taxonomic scope" value="Eukaryota"/>
</dbReference>
<feature type="transmembrane region" description="Helical" evidence="10">
    <location>
        <begin position="299"/>
        <end position="318"/>
    </location>
</feature>
<dbReference type="InParanoid" id="A0A0V1BV19"/>
<proteinExistence type="predicted"/>
<keyword evidence="9" id="KW-0807">Transducer</keyword>
<feature type="transmembrane region" description="Helical" evidence="10">
    <location>
        <begin position="143"/>
        <end position="165"/>
    </location>
</feature>
<dbReference type="SUPFAM" id="SSF81321">
    <property type="entry name" value="Family A G protein-coupled receptor-like"/>
    <property type="match status" value="1"/>
</dbReference>
<evidence type="ECO:0000256" key="5">
    <source>
        <dbReference type="ARBA" id="ARBA00023040"/>
    </source>
</evidence>
<dbReference type="AlphaFoldDB" id="A0A0V1BV19"/>
<comment type="subcellular location">
    <subcellularLocation>
        <location evidence="1">Cell membrane</location>
        <topology evidence="1">Multi-pass membrane protein</topology>
    </subcellularLocation>
</comment>
<dbReference type="GO" id="GO:0005886">
    <property type="term" value="C:plasma membrane"/>
    <property type="evidence" value="ECO:0007669"/>
    <property type="project" value="UniProtKB-SubCell"/>
</dbReference>
<organism evidence="12 13">
    <name type="scientific">Trichinella spiralis</name>
    <name type="common">Trichina worm</name>
    <dbReference type="NCBI Taxonomy" id="6334"/>
    <lineage>
        <taxon>Eukaryota</taxon>
        <taxon>Metazoa</taxon>
        <taxon>Ecdysozoa</taxon>
        <taxon>Nematoda</taxon>
        <taxon>Enoplea</taxon>
        <taxon>Dorylaimia</taxon>
        <taxon>Trichinellida</taxon>
        <taxon>Trichinellidae</taxon>
        <taxon>Trichinella</taxon>
    </lineage>
</organism>
<dbReference type="PANTHER" id="PTHR24248">
    <property type="entry name" value="ADRENERGIC RECEPTOR-RELATED G-PROTEIN COUPLED RECEPTOR"/>
    <property type="match status" value="1"/>
</dbReference>
<evidence type="ECO:0000256" key="9">
    <source>
        <dbReference type="ARBA" id="ARBA00023224"/>
    </source>
</evidence>
<gene>
    <name evidence="12" type="primary">HTR2C</name>
    <name evidence="12" type="ORF">T01_3411</name>
</gene>
<evidence type="ECO:0000256" key="6">
    <source>
        <dbReference type="ARBA" id="ARBA00023136"/>
    </source>
</evidence>
<evidence type="ECO:0000256" key="7">
    <source>
        <dbReference type="ARBA" id="ARBA00023157"/>
    </source>
</evidence>
<protein>
    <submittedName>
        <fullName evidence="12">5-hydroxytryptamine receptor 1B</fullName>
    </submittedName>
</protein>
<dbReference type="PANTHER" id="PTHR24248:SF199">
    <property type="entry name" value="IP13425P-RELATED"/>
    <property type="match status" value="1"/>
</dbReference>
<name>A0A0V1BV19_TRISP</name>
<dbReference type="InterPro" id="IPR000276">
    <property type="entry name" value="GPCR_Rhodpsn"/>
</dbReference>
<feature type="transmembrane region" description="Helical" evidence="10">
    <location>
        <begin position="185"/>
        <end position="211"/>
    </location>
</feature>
<evidence type="ECO:0000256" key="10">
    <source>
        <dbReference type="SAM" id="Phobius"/>
    </source>
</evidence>
<feature type="transmembrane region" description="Helical" evidence="10">
    <location>
        <begin position="62"/>
        <end position="86"/>
    </location>
</feature>
<dbReference type="OrthoDB" id="5977853at2759"/>
<keyword evidence="3 10" id="KW-0812">Transmembrane</keyword>
<keyword evidence="6 10" id="KW-0472">Membrane</keyword>
<evidence type="ECO:0000256" key="2">
    <source>
        <dbReference type="ARBA" id="ARBA00022475"/>
    </source>
</evidence>
<dbReference type="Gene3D" id="1.20.1070.10">
    <property type="entry name" value="Rhodopsin 7-helix transmembrane proteins"/>
    <property type="match status" value="1"/>
</dbReference>
<feature type="transmembrane region" description="Helical" evidence="10">
    <location>
        <begin position="101"/>
        <end position="122"/>
    </location>
</feature>
<accession>A0A0V1BV19</accession>
<evidence type="ECO:0000256" key="4">
    <source>
        <dbReference type="ARBA" id="ARBA00022989"/>
    </source>
</evidence>
<evidence type="ECO:0000256" key="8">
    <source>
        <dbReference type="ARBA" id="ARBA00023170"/>
    </source>
</evidence>
<evidence type="ECO:0000313" key="13">
    <source>
        <dbReference type="Proteomes" id="UP000054776"/>
    </source>
</evidence>
<keyword evidence="8 12" id="KW-0675">Receptor</keyword>
<dbReference type="PRINTS" id="PR00237">
    <property type="entry name" value="GPCRRHODOPSN"/>
</dbReference>
<dbReference type="GO" id="GO:0043410">
    <property type="term" value="P:positive regulation of MAPK cascade"/>
    <property type="evidence" value="ECO:0007669"/>
    <property type="project" value="TreeGrafter"/>
</dbReference>
<dbReference type="EMBL" id="JYDH01000011">
    <property type="protein sequence ID" value="KRY40695.1"/>
    <property type="molecule type" value="Genomic_DNA"/>
</dbReference>
<keyword evidence="4 10" id="KW-1133">Transmembrane helix</keyword>
<dbReference type="STRING" id="6334.A0A0V1BV19"/>
<dbReference type="InterPro" id="IPR017452">
    <property type="entry name" value="GPCR_Rhodpsn_7TM"/>
</dbReference>
<feature type="domain" description="G-protein coupled receptors family 1 profile" evidence="11">
    <location>
        <begin position="41"/>
        <end position="346"/>
    </location>
</feature>
<reference evidence="12 13" key="1">
    <citation type="submission" date="2015-01" db="EMBL/GenBank/DDBJ databases">
        <title>Evolution of Trichinella species and genotypes.</title>
        <authorList>
            <person name="Korhonen P.K."/>
            <person name="Edoardo P."/>
            <person name="Giuseppe L.R."/>
            <person name="Gasser R.B."/>
        </authorList>
    </citation>
    <scope>NUCLEOTIDE SEQUENCE [LARGE SCALE GENOMIC DNA]</scope>
    <source>
        <strain evidence="12">ISS3</strain>
    </source>
</reference>
<feature type="transmembrane region" description="Helical" evidence="10">
    <location>
        <begin position="25"/>
        <end position="50"/>
    </location>
</feature>
<evidence type="ECO:0000259" key="11">
    <source>
        <dbReference type="PROSITE" id="PS50262"/>
    </source>
</evidence>
<feature type="transmembrane region" description="Helical" evidence="10">
    <location>
        <begin position="330"/>
        <end position="348"/>
    </location>
</feature>
<dbReference type="Pfam" id="PF00001">
    <property type="entry name" value="7tm_1"/>
    <property type="match status" value="1"/>
</dbReference>
<keyword evidence="2" id="KW-1003">Cell membrane</keyword>
<dbReference type="Proteomes" id="UP000054776">
    <property type="component" value="Unassembled WGS sequence"/>
</dbReference>
<dbReference type="PROSITE" id="PS50262">
    <property type="entry name" value="G_PROTEIN_RECEP_F1_2"/>
    <property type="match status" value="1"/>
</dbReference>
<comment type="caution">
    <text evidence="12">The sequence shown here is derived from an EMBL/GenBank/DDBJ whole genome shotgun (WGS) entry which is preliminary data.</text>
</comment>
<keyword evidence="5" id="KW-0297">G-protein coupled receptor</keyword>
<dbReference type="GO" id="GO:0004993">
    <property type="term" value="F:G protein-coupled serotonin receptor activity"/>
    <property type="evidence" value="ECO:0007669"/>
    <property type="project" value="UniProtKB-ARBA"/>
</dbReference>
<dbReference type="GO" id="GO:0071880">
    <property type="term" value="P:adenylate cyclase-activating adrenergic receptor signaling pathway"/>
    <property type="evidence" value="ECO:0007669"/>
    <property type="project" value="TreeGrafter"/>
</dbReference>
<evidence type="ECO:0000313" key="12">
    <source>
        <dbReference type="EMBL" id="KRY40695.1"/>
    </source>
</evidence>
<evidence type="ECO:0000256" key="1">
    <source>
        <dbReference type="ARBA" id="ARBA00004651"/>
    </source>
</evidence>
<evidence type="ECO:0000256" key="3">
    <source>
        <dbReference type="ARBA" id="ARBA00022692"/>
    </source>
</evidence>